<comment type="caution">
    <text evidence="2">The sequence shown here is derived from an EMBL/GenBank/DDBJ whole genome shotgun (WGS) entry which is preliminary data.</text>
</comment>
<dbReference type="AlphaFoldDB" id="A0A8J2QU94"/>
<accession>A0A8J2QU94</accession>
<name>A0A8J2QU94_9NEOP</name>
<dbReference type="EMBL" id="CAKASE010000053">
    <property type="protein sequence ID" value="CAG9565336.1"/>
    <property type="molecule type" value="Genomic_DNA"/>
</dbReference>
<keyword evidence="3" id="KW-1185">Reference proteome</keyword>
<protein>
    <submittedName>
        <fullName evidence="2">(African queen) hypothetical protein</fullName>
    </submittedName>
</protein>
<evidence type="ECO:0000256" key="1">
    <source>
        <dbReference type="SAM" id="MobiDB-lite"/>
    </source>
</evidence>
<dbReference type="Proteomes" id="UP000789524">
    <property type="component" value="Unassembled WGS sequence"/>
</dbReference>
<reference evidence="2" key="1">
    <citation type="submission" date="2021-09" db="EMBL/GenBank/DDBJ databases">
        <authorList>
            <person name="Martin H S."/>
        </authorList>
    </citation>
    <scope>NUCLEOTIDE SEQUENCE</scope>
</reference>
<feature type="region of interest" description="Disordered" evidence="1">
    <location>
        <begin position="23"/>
        <end position="71"/>
    </location>
</feature>
<proteinExistence type="predicted"/>
<gene>
    <name evidence="2" type="ORF">DCHRY22_LOCUS6191</name>
</gene>
<organism evidence="2 3">
    <name type="scientific">Danaus chrysippus</name>
    <name type="common">African queen</name>
    <dbReference type="NCBI Taxonomy" id="151541"/>
    <lineage>
        <taxon>Eukaryota</taxon>
        <taxon>Metazoa</taxon>
        <taxon>Ecdysozoa</taxon>
        <taxon>Arthropoda</taxon>
        <taxon>Hexapoda</taxon>
        <taxon>Insecta</taxon>
        <taxon>Pterygota</taxon>
        <taxon>Neoptera</taxon>
        <taxon>Endopterygota</taxon>
        <taxon>Lepidoptera</taxon>
        <taxon>Glossata</taxon>
        <taxon>Ditrysia</taxon>
        <taxon>Papilionoidea</taxon>
        <taxon>Nymphalidae</taxon>
        <taxon>Danainae</taxon>
        <taxon>Danaini</taxon>
        <taxon>Danaina</taxon>
        <taxon>Danaus</taxon>
        <taxon>Anosia</taxon>
    </lineage>
</organism>
<evidence type="ECO:0000313" key="2">
    <source>
        <dbReference type="EMBL" id="CAG9565336.1"/>
    </source>
</evidence>
<evidence type="ECO:0000313" key="3">
    <source>
        <dbReference type="Proteomes" id="UP000789524"/>
    </source>
</evidence>
<feature type="compositionally biased region" description="Basic and acidic residues" evidence="1">
    <location>
        <begin position="37"/>
        <end position="57"/>
    </location>
</feature>
<sequence length="71" mass="8153">MTGVKRPPRPRDRRVNDAHVKLGMSSQGSVVNGRWVARNERRNPSESRSVPRKEPKCSYRSAPHQFLMPTL</sequence>